<evidence type="ECO:0000313" key="2">
    <source>
        <dbReference type="EMBL" id="MTE20252.1"/>
    </source>
</evidence>
<dbReference type="OrthoDB" id="9964828at2"/>
<dbReference type="RefSeq" id="WP_155071371.1">
    <property type="nucleotide sequence ID" value="NZ_WIXO01000001.1"/>
</dbReference>
<organism evidence="2 3">
    <name type="scientific">Streptomyces taklimakanensis</name>
    <dbReference type="NCBI Taxonomy" id="2569853"/>
    <lineage>
        <taxon>Bacteria</taxon>
        <taxon>Bacillati</taxon>
        <taxon>Actinomycetota</taxon>
        <taxon>Actinomycetes</taxon>
        <taxon>Kitasatosporales</taxon>
        <taxon>Streptomycetaceae</taxon>
        <taxon>Streptomyces</taxon>
    </lineage>
</organism>
<sequence>MTALPCVGRSALYDLALFEEDADPRQRQQAVHRAAALCAGCPAPCPEKVTADSGPRELVLLEPDWMPPAREGQPEPKPTPRRKWSADRRKAAAMTVGRDYVPTDRRADAWARAAAEHAAAGMPLAQIAERLCVTEQTAADLITHAQQQREAS</sequence>
<evidence type="ECO:0000313" key="3">
    <source>
        <dbReference type="Proteomes" id="UP000473014"/>
    </source>
</evidence>
<dbReference type="AlphaFoldDB" id="A0A6G2BEC1"/>
<feature type="region of interest" description="Disordered" evidence="1">
    <location>
        <begin position="64"/>
        <end position="89"/>
    </location>
</feature>
<protein>
    <submittedName>
        <fullName evidence="2">Uncharacterized protein</fullName>
    </submittedName>
</protein>
<proteinExistence type="predicted"/>
<dbReference type="Proteomes" id="UP000473014">
    <property type="component" value="Unassembled WGS sequence"/>
</dbReference>
<gene>
    <name evidence="2" type="ORF">F0L17_14265</name>
</gene>
<comment type="caution">
    <text evidence="2">The sequence shown here is derived from an EMBL/GenBank/DDBJ whole genome shotgun (WGS) entry which is preliminary data.</text>
</comment>
<accession>A0A6G2BEC1</accession>
<dbReference type="EMBL" id="WIXO01000001">
    <property type="protein sequence ID" value="MTE20252.1"/>
    <property type="molecule type" value="Genomic_DNA"/>
</dbReference>
<name>A0A6G2BEC1_9ACTN</name>
<reference evidence="2 3" key="1">
    <citation type="submission" date="2019-11" db="EMBL/GenBank/DDBJ databases">
        <authorList>
            <person name="Yuan L."/>
        </authorList>
    </citation>
    <scope>NUCLEOTIDE SEQUENCE [LARGE SCALE GENOMIC DNA]</scope>
    <source>
        <strain evidence="2 3">TRM43335</strain>
    </source>
</reference>
<evidence type="ECO:0000256" key="1">
    <source>
        <dbReference type="SAM" id="MobiDB-lite"/>
    </source>
</evidence>
<keyword evidence="3" id="KW-1185">Reference proteome</keyword>